<organism evidence="13 14">
    <name type="scientific">Coccomyxa viridis</name>
    <dbReference type="NCBI Taxonomy" id="1274662"/>
    <lineage>
        <taxon>Eukaryota</taxon>
        <taxon>Viridiplantae</taxon>
        <taxon>Chlorophyta</taxon>
        <taxon>core chlorophytes</taxon>
        <taxon>Trebouxiophyceae</taxon>
        <taxon>Trebouxiophyceae incertae sedis</taxon>
        <taxon>Coccomyxaceae</taxon>
        <taxon>Coccomyxa</taxon>
    </lineage>
</organism>
<dbReference type="Proteomes" id="UP001497392">
    <property type="component" value="Unassembled WGS sequence"/>
</dbReference>
<feature type="transmembrane region" description="Helical" evidence="10">
    <location>
        <begin position="436"/>
        <end position="461"/>
    </location>
</feature>
<feature type="transmembrane region" description="Helical" evidence="10">
    <location>
        <begin position="966"/>
        <end position="989"/>
    </location>
</feature>
<dbReference type="InterPro" id="IPR050173">
    <property type="entry name" value="ABC_transporter_C-like"/>
</dbReference>
<dbReference type="PROSITE" id="PS00211">
    <property type="entry name" value="ABC_TRANSPORTER_1"/>
    <property type="match status" value="2"/>
</dbReference>
<evidence type="ECO:0000256" key="10">
    <source>
        <dbReference type="SAM" id="Phobius"/>
    </source>
</evidence>
<keyword evidence="4 10" id="KW-0812">Transmembrane</keyword>
<feature type="region of interest" description="Disordered" evidence="9">
    <location>
        <begin position="1697"/>
        <end position="1721"/>
    </location>
</feature>
<feature type="transmembrane region" description="Helical" evidence="10">
    <location>
        <begin position="319"/>
        <end position="340"/>
    </location>
</feature>
<keyword evidence="3" id="KW-0813">Transport</keyword>
<keyword evidence="5" id="KW-0547">Nucleotide-binding</keyword>
<keyword evidence="7 10" id="KW-1133">Transmembrane helix</keyword>
<dbReference type="Gene3D" id="3.40.50.300">
    <property type="entry name" value="P-loop containing nucleotide triphosphate hydrolases"/>
    <property type="match status" value="2"/>
</dbReference>
<feature type="transmembrane region" description="Helical" evidence="10">
    <location>
        <begin position="42"/>
        <end position="62"/>
    </location>
</feature>
<reference evidence="13 14" key="1">
    <citation type="submission" date="2024-06" db="EMBL/GenBank/DDBJ databases">
        <authorList>
            <person name="Kraege A."/>
            <person name="Thomma B."/>
        </authorList>
    </citation>
    <scope>NUCLEOTIDE SEQUENCE [LARGE SCALE GENOMIC DNA]</scope>
</reference>
<dbReference type="InterPro" id="IPR003593">
    <property type="entry name" value="AAA+_ATPase"/>
</dbReference>
<feature type="domain" description="ABC transporter" evidence="11">
    <location>
        <begin position="625"/>
        <end position="846"/>
    </location>
</feature>
<dbReference type="SMART" id="SM00382">
    <property type="entry name" value="AAA"/>
    <property type="match status" value="2"/>
</dbReference>
<evidence type="ECO:0000256" key="3">
    <source>
        <dbReference type="ARBA" id="ARBA00022448"/>
    </source>
</evidence>
<dbReference type="InterPro" id="IPR011527">
    <property type="entry name" value="ABC1_TM_dom"/>
</dbReference>
<feature type="transmembrane region" description="Helical" evidence="10">
    <location>
        <begin position="152"/>
        <end position="172"/>
    </location>
</feature>
<comment type="caution">
    <text evidence="13">The sequence shown here is derived from an EMBL/GenBank/DDBJ whole genome shotgun (WGS) entry which is preliminary data.</text>
</comment>
<feature type="compositionally biased region" description="Polar residues" evidence="9">
    <location>
        <begin position="863"/>
        <end position="874"/>
    </location>
</feature>
<dbReference type="PANTHER" id="PTHR24223">
    <property type="entry name" value="ATP-BINDING CASSETTE SUB-FAMILY C"/>
    <property type="match status" value="1"/>
</dbReference>
<dbReference type="EMBL" id="CAXHTA020000005">
    <property type="protein sequence ID" value="CAL5221691.1"/>
    <property type="molecule type" value="Genomic_DNA"/>
</dbReference>
<dbReference type="InterPro" id="IPR044746">
    <property type="entry name" value="ABCC_6TM_D1"/>
</dbReference>
<feature type="transmembrane region" description="Helical" evidence="10">
    <location>
        <begin position="83"/>
        <end position="101"/>
    </location>
</feature>
<evidence type="ECO:0000256" key="9">
    <source>
        <dbReference type="SAM" id="MobiDB-lite"/>
    </source>
</evidence>
<evidence type="ECO:0000259" key="11">
    <source>
        <dbReference type="PROSITE" id="PS50893"/>
    </source>
</evidence>
<dbReference type="SUPFAM" id="SSF90123">
    <property type="entry name" value="ABC transporter transmembrane region"/>
    <property type="match status" value="2"/>
</dbReference>
<proteinExistence type="inferred from homology"/>
<feature type="domain" description="ABC transporter" evidence="11">
    <location>
        <begin position="1242"/>
        <end position="1476"/>
    </location>
</feature>
<feature type="transmembrane region" description="Helical" evidence="10">
    <location>
        <begin position="528"/>
        <end position="556"/>
    </location>
</feature>
<comment type="similarity">
    <text evidence="2">Belongs to the ABC transporter superfamily. ABCC family. Conjugate transporter (TC 3.A.1.208) subfamily.</text>
</comment>
<evidence type="ECO:0000256" key="6">
    <source>
        <dbReference type="ARBA" id="ARBA00022840"/>
    </source>
</evidence>
<evidence type="ECO:0000256" key="2">
    <source>
        <dbReference type="ARBA" id="ARBA00009726"/>
    </source>
</evidence>
<keyword evidence="8 10" id="KW-0472">Membrane</keyword>
<feature type="region of interest" description="Disordered" evidence="9">
    <location>
        <begin position="853"/>
        <end position="900"/>
    </location>
</feature>
<keyword evidence="14" id="KW-1185">Reference proteome</keyword>
<dbReference type="InterPro" id="IPR003439">
    <property type="entry name" value="ABC_transporter-like_ATP-bd"/>
</dbReference>
<evidence type="ECO:0000256" key="7">
    <source>
        <dbReference type="ARBA" id="ARBA00022989"/>
    </source>
</evidence>
<evidence type="ECO:0000256" key="1">
    <source>
        <dbReference type="ARBA" id="ARBA00004141"/>
    </source>
</evidence>
<dbReference type="PANTHER" id="PTHR24223:SF456">
    <property type="entry name" value="MULTIDRUG RESISTANCE-ASSOCIATED PROTEIN LETHAL(2)03659"/>
    <property type="match status" value="1"/>
</dbReference>
<dbReference type="InterPro" id="IPR027417">
    <property type="entry name" value="P-loop_NTPase"/>
</dbReference>
<feature type="transmembrane region" description="Helical" evidence="10">
    <location>
        <begin position="178"/>
        <end position="201"/>
    </location>
</feature>
<feature type="compositionally biased region" description="Basic and acidic residues" evidence="9">
    <location>
        <begin position="888"/>
        <end position="900"/>
    </location>
</feature>
<feature type="domain" description="ABC transmembrane type-1" evidence="12">
    <location>
        <begin position="312"/>
        <end position="591"/>
    </location>
</feature>
<feature type="transmembrane region" description="Helical" evidence="10">
    <location>
        <begin position="346"/>
        <end position="365"/>
    </location>
</feature>
<dbReference type="PROSITE" id="PS50893">
    <property type="entry name" value="ABC_TRANSPORTER_2"/>
    <property type="match status" value="2"/>
</dbReference>
<dbReference type="CDD" id="cd03250">
    <property type="entry name" value="ABCC_MRP_domain1"/>
    <property type="match status" value="1"/>
</dbReference>
<accession>A0ABP1FRW4</accession>
<comment type="subcellular location">
    <subcellularLocation>
        <location evidence="1">Membrane</location>
        <topology evidence="1">Multi-pass membrane protein</topology>
    </subcellularLocation>
</comment>
<evidence type="ECO:0000256" key="4">
    <source>
        <dbReference type="ARBA" id="ARBA00022692"/>
    </source>
</evidence>
<keyword evidence="6" id="KW-0067">ATP-binding</keyword>
<name>A0ABP1FRW4_9CHLO</name>
<feature type="transmembrane region" description="Helical" evidence="10">
    <location>
        <begin position="926"/>
        <end position="946"/>
    </location>
</feature>
<dbReference type="InterPro" id="IPR017871">
    <property type="entry name" value="ABC_transporter-like_CS"/>
</dbReference>
<evidence type="ECO:0000256" key="8">
    <source>
        <dbReference type="ARBA" id="ARBA00023136"/>
    </source>
</evidence>
<dbReference type="Gene3D" id="1.20.1560.10">
    <property type="entry name" value="ABC transporter type 1, transmembrane domain"/>
    <property type="match status" value="2"/>
</dbReference>
<gene>
    <name evidence="13" type="primary">g3927</name>
    <name evidence="13" type="ORF">VP750_LOCUS3350</name>
</gene>
<feature type="domain" description="ABC transmembrane type-1" evidence="12">
    <location>
        <begin position="928"/>
        <end position="1206"/>
    </location>
</feature>
<evidence type="ECO:0000313" key="14">
    <source>
        <dbReference type="Proteomes" id="UP001497392"/>
    </source>
</evidence>
<feature type="transmembrane region" description="Helical" evidence="10">
    <location>
        <begin position="1057"/>
        <end position="1082"/>
    </location>
</feature>
<dbReference type="Pfam" id="PF00005">
    <property type="entry name" value="ABC_tran"/>
    <property type="match status" value="2"/>
</dbReference>
<evidence type="ECO:0000256" key="5">
    <source>
        <dbReference type="ARBA" id="ARBA00022741"/>
    </source>
</evidence>
<evidence type="ECO:0000313" key="13">
    <source>
        <dbReference type="EMBL" id="CAL5221691.1"/>
    </source>
</evidence>
<dbReference type="InterPro" id="IPR036640">
    <property type="entry name" value="ABC1_TM_sf"/>
</dbReference>
<dbReference type="PROSITE" id="PS50929">
    <property type="entry name" value="ABC_TM1F"/>
    <property type="match status" value="2"/>
</dbReference>
<sequence>MFETLWQSDLPEKFIDSFCDPRLVRDDFKGQLGAFTPCFTDIVILGTAHIVAILLVLSRLAFVLGGCRFRRYRLQSIPRIMQCTGIAAAAVCLLVELFQLNARIAADPSPLINGDIAPFEWAEYVLSALTWAVLTVDFIVELNCYVKQRTWLVRFPILFVFAGEIAKLRFVITMAEDYDYFFILYLVGFCMEGWLAMLALLHYPSDEHLEILPDDPNQQLYEELADDVPNAEKLCPECTANIFSTITFTWIGALLKQGYKKPLQFEDMWRLPPQDRVANLAQRFETVWDKEQQKAKPSLTLAIWKVTWRLFLGALPFKLINDAATFVGPIFLNLLLGVVSEGKSSAVGYSYAGLMFVGLLIGTLCDNQHFQRVMRAGYQLRALLVHETFKKVLFISPAVRGEFTSGRVFNLVTSDAETLQMLCQNIMGLISSPLRIIVAMFMLYLELGVSSIVALGVLLLLMPTQAWLVRNAVRLQKEALLFTDERSKLEGELLNGIDVVKCNSWEWSMWDRIQGVRNNELSTLWRSFIIQALFGFTLNTIPVLVSVLTFGVYVLLGNKLTASEAFTSLSLFTVLRMPLFQLPQLITQLVNAQVAMNRLQQFLAAEQKPPEQLLEPASKGDDSVVLKGDFAWDLQTGPSVSELELKVPVGSLVTIVGQTGSGKSSVLAAALGLMNQVSGPAPEVHGKVAYVPQSAFIYNATVRENILFGQPYDEARYQTALNAASLAPDLAILPAGDQTELGDRGVNVSGGQKQRISLARATYANADVILLDDPLSALDAQVAREVFNNCLMGELKEKTRILVTNQLQFVSPADIAIFMANGKIAEIGTYAELVANGDQFASLMSQAESEQDDQAVVEASEVAQKTQEQGNKPQPDTVREAPPPPAEKAPKSKDGTLTEKEGRATGAVSLAVLNFYINAMGGKWKFGLLMSWFLLVEAARVGATVWLSHWTDTVDAPGGAPHGPLWYLMIYTIISAVQVSFVLASQFLLKYLSLTAARWLHNSMLKQLLRAPMSFFHTTPLGRIINRLTKDTVDADKNLADFAAFFLRSMLQLISTIVLIGIVTPLALPALLPIMLLFYFLYSYFQASVREVKRLDSISRSPVYSSIGEALAGLPTIRAYRCEQRLSLRNADLVDGSVIMSLVNMSMNRWLSVRLETLGAMAALAAAVLTVEQRGNASTFGLVLSYALSITMLTSMTVRLASVAENAFNAVERISEFCDLPQEAPEEIPETKPDGWPDKGEVDFRNVQMRYRDGLPLVLRGLSVTVSPGSRCGVVGRTGAGKSSLINCLFRLQELCGGSIVIDGVDIAKMGLKDLRTNMAIIPQVPVLFTGSLRFNLTPFGEHSDAECWAALRRAHLADMIEGTGQGLDLVLTEGGAPLSAGQKQLVALARALLRHSKVLVLDEATANVDVETDALIQKTIREEFESCTLIAIAHRLHTIIDADMVIVMDRGSAAESGSPAELLSNPDGVFSSMVTETGEATARFLKSIARGEIDPKETINEQAQLGLKRVRSMRAEERPSDCRLASRQLMEKASSAEDLLQMCLAALESESGEAGVRERLGLPAQDDGNTGKKKDVGAVQKALLQALQLVSDVHLLADQVRSKCGPKDAERTVSGTLTPRFSAILENDNQDITEMGGGELILSPSTGSAVAHPVNIRSTSIPTSNSFGSRSQSLDIPRAEAGNAIARRLSLLRNLKAREEGGSGSYKPLPGEEPGNSERR</sequence>
<dbReference type="Pfam" id="PF00664">
    <property type="entry name" value="ABC_membrane"/>
    <property type="match status" value="2"/>
</dbReference>
<protein>
    <submittedName>
        <fullName evidence="13">G3927 protein</fullName>
    </submittedName>
</protein>
<dbReference type="SUPFAM" id="SSF52540">
    <property type="entry name" value="P-loop containing nucleoside triphosphate hydrolases"/>
    <property type="match status" value="2"/>
</dbReference>
<dbReference type="CDD" id="cd18579">
    <property type="entry name" value="ABC_6TM_ABCC_D1"/>
    <property type="match status" value="1"/>
</dbReference>
<feature type="transmembrane region" description="Helical" evidence="10">
    <location>
        <begin position="121"/>
        <end position="140"/>
    </location>
</feature>
<evidence type="ECO:0000259" key="12">
    <source>
        <dbReference type="PROSITE" id="PS50929"/>
    </source>
</evidence>
<dbReference type="CDD" id="cd03244">
    <property type="entry name" value="ABCC_MRP_domain2"/>
    <property type="match status" value="1"/>
</dbReference>